<dbReference type="STRING" id="1353009.A0A1Y2IF42"/>
<evidence type="ECO:0000313" key="1">
    <source>
        <dbReference type="EMBL" id="OSC99707.1"/>
    </source>
</evidence>
<name>A0A1Y2IF42_TRAC3</name>
<dbReference type="Proteomes" id="UP000193067">
    <property type="component" value="Unassembled WGS sequence"/>
</dbReference>
<dbReference type="EMBL" id="KZ084125">
    <property type="protein sequence ID" value="OSC99707.1"/>
    <property type="molecule type" value="Genomic_DNA"/>
</dbReference>
<organism evidence="1 2">
    <name type="scientific">Trametes coccinea (strain BRFM310)</name>
    <name type="common">Pycnoporus coccineus</name>
    <dbReference type="NCBI Taxonomy" id="1353009"/>
    <lineage>
        <taxon>Eukaryota</taxon>
        <taxon>Fungi</taxon>
        <taxon>Dikarya</taxon>
        <taxon>Basidiomycota</taxon>
        <taxon>Agaricomycotina</taxon>
        <taxon>Agaricomycetes</taxon>
        <taxon>Polyporales</taxon>
        <taxon>Polyporaceae</taxon>
        <taxon>Trametes</taxon>
    </lineage>
</organism>
<sequence length="217" mass="25099">MLTPQEFAILFQCEPDERGPPGSTKSTQRAKEAQAAKWQRLFATYGPVEKLNRKHLASTRNPHLEKRLYGWAHPFEFVERYAKQNKLPIRLPECLAKKYGKEVVLCGQLTETEAKDPEMVEFVQAIIEDIVLDHVQKLAGVLMEYEFVYSGENHGIFVLYDNYNMAQRLWTIAGLKLDHDDVVAKVQNALASCDNTIKPLWWYDKSLELRKNLYTPL</sequence>
<keyword evidence="2" id="KW-1185">Reference proteome</keyword>
<evidence type="ECO:0000313" key="2">
    <source>
        <dbReference type="Proteomes" id="UP000193067"/>
    </source>
</evidence>
<accession>A0A1Y2IF42</accession>
<proteinExistence type="predicted"/>
<protein>
    <submittedName>
        <fullName evidence="1">Uncharacterized protein</fullName>
    </submittedName>
</protein>
<gene>
    <name evidence="1" type="ORF">PYCCODRAFT_1470017</name>
</gene>
<dbReference type="AlphaFoldDB" id="A0A1Y2IF42"/>
<reference evidence="1 2" key="1">
    <citation type="journal article" date="2015" name="Biotechnol. Biofuels">
        <title>Enhanced degradation of softwood versus hardwood by the white-rot fungus Pycnoporus coccineus.</title>
        <authorList>
            <person name="Couturier M."/>
            <person name="Navarro D."/>
            <person name="Chevret D."/>
            <person name="Henrissat B."/>
            <person name="Piumi F."/>
            <person name="Ruiz-Duenas F.J."/>
            <person name="Martinez A.T."/>
            <person name="Grigoriev I.V."/>
            <person name="Riley R."/>
            <person name="Lipzen A."/>
            <person name="Berrin J.G."/>
            <person name="Master E.R."/>
            <person name="Rosso M.N."/>
        </authorList>
    </citation>
    <scope>NUCLEOTIDE SEQUENCE [LARGE SCALE GENOMIC DNA]</scope>
    <source>
        <strain evidence="1 2">BRFM310</strain>
    </source>
</reference>
<dbReference type="OrthoDB" id="2757498at2759"/>